<protein>
    <submittedName>
        <fullName evidence="1">Uncharacterized protein</fullName>
    </submittedName>
</protein>
<evidence type="ECO:0000313" key="2">
    <source>
        <dbReference type="Proteomes" id="UP001327560"/>
    </source>
</evidence>
<dbReference type="EMBL" id="CP136898">
    <property type="protein sequence ID" value="WOL19375.1"/>
    <property type="molecule type" value="Genomic_DNA"/>
</dbReference>
<evidence type="ECO:0000313" key="1">
    <source>
        <dbReference type="EMBL" id="WOL19375.1"/>
    </source>
</evidence>
<proteinExistence type="predicted"/>
<dbReference type="Proteomes" id="UP001327560">
    <property type="component" value="Chromosome 9"/>
</dbReference>
<reference evidence="1 2" key="1">
    <citation type="submission" date="2023-10" db="EMBL/GenBank/DDBJ databases">
        <title>Chromosome-scale genome assembly provides insights into flower coloration mechanisms of Canna indica.</title>
        <authorList>
            <person name="Li C."/>
        </authorList>
    </citation>
    <scope>NUCLEOTIDE SEQUENCE [LARGE SCALE GENOMIC DNA]</scope>
    <source>
        <tissue evidence="1">Flower</tissue>
    </source>
</reference>
<keyword evidence="2" id="KW-1185">Reference proteome</keyword>
<sequence length="135" mass="14980">MRYIWMPRLVERIRGAGGDGAMRTNTAAPAGSTPTHQAAVLHQQTIFAAESAALPNASWEHSCFYSGSVETTTQLSSLPVFAESYQEQGGSDGWMQEALPPSPSRFAYARLPDFEQGEWGESLWSVEDIWLWQQL</sequence>
<gene>
    <name evidence="1" type="ORF">Cni_G28173</name>
</gene>
<organism evidence="1 2">
    <name type="scientific">Canna indica</name>
    <name type="common">Indian-shot</name>
    <dbReference type="NCBI Taxonomy" id="4628"/>
    <lineage>
        <taxon>Eukaryota</taxon>
        <taxon>Viridiplantae</taxon>
        <taxon>Streptophyta</taxon>
        <taxon>Embryophyta</taxon>
        <taxon>Tracheophyta</taxon>
        <taxon>Spermatophyta</taxon>
        <taxon>Magnoliopsida</taxon>
        <taxon>Liliopsida</taxon>
        <taxon>Zingiberales</taxon>
        <taxon>Cannaceae</taxon>
        <taxon>Canna</taxon>
    </lineage>
</organism>
<accession>A0AAQ3L2X1</accession>
<name>A0AAQ3L2X1_9LILI</name>
<dbReference type="AlphaFoldDB" id="A0AAQ3L2X1"/>